<proteinExistence type="predicted"/>
<name>A0A0F6HDA2_LEPIR</name>
<gene>
    <name evidence="1" type="ORF">LEP1GSC104_3192</name>
</gene>
<protein>
    <submittedName>
        <fullName evidence="1">Uncharacterized protein</fullName>
    </submittedName>
</protein>
<evidence type="ECO:0000313" key="1">
    <source>
        <dbReference type="EMBL" id="EKO26296.1"/>
    </source>
</evidence>
<evidence type="ECO:0000313" key="2">
    <source>
        <dbReference type="Proteomes" id="UP000006324"/>
    </source>
</evidence>
<organism evidence="1 2">
    <name type="scientific">Leptospira interrogans str. UI 12621</name>
    <dbReference type="NCBI Taxonomy" id="1049937"/>
    <lineage>
        <taxon>Bacteria</taxon>
        <taxon>Pseudomonadati</taxon>
        <taxon>Spirochaetota</taxon>
        <taxon>Spirochaetia</taxon>
        <taxon>Leptospirales</taxon>
        <taxon>Leptospiraceae</taxon>
        <taxon>Leptospira</taxon>
    </lineage>
</organism>
<accession>A0A0F6HDA2</accession>
<dbReference type="RefSeq" id="WP_002119210.1">
    <property type="nucleotide sequence ID" value="NZ_AHNQ02000014.1"/>
</dbReference>
<reference evidence="1 2" key="1">
    <citation type="submission" date="2012-09" db="EMBL/GenBank/DDBJ databases">
        <authorList>
            <person name="Harkins D.M."/>
            <person name="Durkin A.S."/>
            <person name="Brinkac L.M."/>
            <person name="Selengut J.D."/>
            <person name="Sanka R."/>
            <person name="DePew J."/>
            <person name="Purushe J."/>
            <person name="Chanthongthip A."/>
            <person name="Lattana O."/>
            <person name="Phetsouvanh R."/>
            <person name="Newton P.N."/>
            <person name="Vinetz J.M."/>
            <person name="Sutton G.G."/>
            <person name="Nelson W.C."/>
            <person name="Fouts D.E."/>
        </authorList>
    </citation>
    <scope>NUCLEOTIDE SEQUENCE [LARGE SCALE GENOMIC DNA]</scope>
    <source>
        <strain evidence="1 2">UI 12621</strain>
    </source>
</reference>
<dbReference type="EMBL" id="AHNQ02000014">
    <property type="protein sequence ID" value="EKO26296.1"/>
    <property type="molecule type" value="Genomic_DNA"/>
</dbReference>
<dbReference type="Proteomes" id="UP000006324">
    <property type="component" value="Unassembled WGS sequence"/>
</dbReference>
<sequence length="86" mass="9847">MLTEDLITKDAILERHRKRALRDTNKSTETRIVEFLKDKQFKITGLGYPKDKITLTLEIVLPNTDEDFFISEEISSILIDAHGGIS</sequence>
<comment type="caution">
    <text evidence="1">The sequence shown here is derived from an EMBL/GenBank/DDBJ whole genome shotgun (WGS) entry which is preliminary data.</text>
</comment>
<dbReference type="AlphaFoldDB" id="A0A0F6HDA2"/>